<name>A0A455T953_9CHLR</name>
<dbReference type="EMBL" id="AP019377">
    <property type="protein sequence ID" value="BBH95895.1"/>
    <property type="molecule type" value="Genomic_DNA"/>
</dbReference>
<proteinExistence type="predicted"/>
<evidence type="ECO:0008006" key="2">
    <source>
        <dbReference type="Google" id="ProtNLM"/>
    </source>
</evidence>
<reference evidence="1" key="1">
    <citation type="submission" date="2018-12" db="EMBL/GenBank/DDBJ databases">
        <title>Novel natural products biosynthetic potential of the class Ktedonobacteria.</title>
        <authorList>
            <person name="Zheng Y."/>
            <person name="Saitou A."/>
            <person name="Wang C.M."/>
            <person name="Toyoda A."/>
            <person name="Minakuchi Y."/>
            <person name="Sekiguchi Y."/>
            <person name="Ueda K."/>
            <person name="Takano H."/>
            <person name="Sakai Y."/>
            <person name="Yokota A."/>
            <person name="Yabe S."/>
        </authorList>
    </citation>
    <scope>NUCLEOTIDE SEQUENCE</scope>
    <source>
        <strain evidence="1">A3-2</strain>
    </source>
</reference>
<accession>A0A455T953</accession>
<dbReference type="InterPro" id="IPR036388">
    <property type="entry name" value="WH-like_DNA-bd_sf"/>
</dbReference>
<organism evidence="1">
    <name type="scientific">Thermogemmatispora argillosa</name>
    <dbReference type="NCBI Taxonomy" id="2045280"/>
    <lineage>
        <taxon>Bacteria</taxon>
        <taxon>Bacillati</taxon>
        <taxon>Chloroflexota</taxon>
        <taxon>Ktedonobacteria</taxon>
        <taxon>Thermogemmatisporales</taxon>
        <taxon>Thermogemmatisporaceae</taxon>
        <taxon>Thermogemmatispora</taxon>
    </lineage>
</organism>
<dbReference type="SUPFAM" id="SSF48452">
    <property type="entry name" value="TPR-like"/>
    <property type="match status" value="1"/>
</dbReference>
<dbReference type="GO" id="GO:0006355">
    <property type="term" value="P:regulation of DNA-templated transcription"/>
    <property type="evidence" value="ECO:0007669"/>
    <property type="project" value="TreeGrafter"/>
</dbReference>
<dbReference type="InterPro" id="IPR051677">
    <property type="entry name" value="AfsR-DnrI-RedD_regulator"/>
</dbReference>
<dbReference type="GO" id="GO:0003677">
    <property type="term" value="F:DNA binding"/>
    <property type="evidence" value="ECO:0007669"/>
    <property type="project" value="TreeGrafter"/>
</dbReference>
<dbReference type="InterPro" id="IPR011990">
    <property type="entry name" value="TPR-like_helical_dom_sf"/>
</dbReference>
<dbReference type="AlphaFoldDB" id="A0A455T953"/>
<evidence type="ECO:0000313" key="1">
    <source>
        <dbReference type="EMBL" id="BBH95895.1"/>
    </source>
</evidence>
<dbReference type="Gene3D" id="1.25.40.10">
    <property type="entry name" value="Tetratricopeptide repeat domain"/>
    <property type="match status" value="1"/>
</dbReference>
<protein>
    <recommendedName>
        <fullName evidence="2">Bacterial transcriptional activator domain-containing protein</fullName>
    </recommendedName>
</protein>
<dbReference type="PANTHER" id="PTHR35807">
    <property type="entry name" value="TRANSCRIPTIONAL REGULATOR REDD-RELATED"/>
    <property type="match status" value="1"/>
</dbReference>
<sequence length="705" mass="79511">MVSGQPLSPPPWEPASSCRLRVFLYGPLLVYQRSSDLSWLPLPKHAWGKGRPARSVFKRLLLAPSRRLSRCTLQDDLWPSPDDALSLDKTLYNAINQLRRAIGKELVLTIESSYALADQSLIWTDHDAAQALLTAAEHRGRTTDAALPLLEQALLYLTRGELVEGESGLWVHGARLHGEAMRRQCRRWLAQIYARQGRLWLAGEQYRALLQVDPTDEASLRAWISLLLLHGQEHDARRCYQEVHALAAQQGESVPLWEHLRLAKPPADMVCLSQTEDAVEEVRPDLLSPTASVHQPGRLWLAASPEPALPPLPLPVGSPLWFVWQQRRIETLLACFQARSRDGLDPRTWAELRRRLHEELATVPPHEHDRDYTLSRRQMLSAFAVLPLTTLTGTRHGLPPAEELLPLCAAANTACWQLINSQGLGIVQEILPRYLPLLERLSQPGAPQCTRAARLAAEANRIAGIATSHHQGDLRAKQFFSRKAVHLAALSGHAPAQVAALRDLSLAFYYDGLQVPSMLAHLEQALPLLPACPSAMQSSVLCLQAAAWAYLGREETALHLLGEAHERFESRAESEILPDFRFREDNLMLWTGRVYLYLTMRFPEKGYSRQAWETYSQLKTMPAMVMTPSRLRVEILLDEAKTALSQQEQEIFTYLLIECQQKATELGSLGLQREVLALYRQVSAEDHPWHNERSLKELADLFVNR</sequence>
<dbReference type="Gene3D" id="1.10.10.10">
    <property type="entry name" value="Winged helix-like DNA-binding domain superfamily/Winged helix DNA-binding domain"/>
    <property type="match status" value="1"/>
</dbReference>
<gene>
    <name evidence="1" type="ORF">KTA_40940</name>
</gene>
<dbReference type="PANTHER" id="PTHR35807:SF1">
    <property type="entry name" value="TRANSCRIPTIONAL REGULATOR REDD"/>
    <property type="match status" value="1"/>
</dbReference>